<feature type="compositionally biased region" description="Basic and acidic residues" evidence="1">
    <location>
        <begin position="293"/>
        <end position="302"/>
    </location>
</feature>
<dbReference type="KEGG" id="fra:Francci3_2900"/>
<name>Q2J8Y4_FRACC</name>
<proteinExistence type="predicted"/>
<sequence length="309" mass="32522">MLLFIPLALCAAFLLASSAALQQRAAGRSRFAARDDRTHALPGMGHLVDLAREPMWLLGWLTNVAGFFTQALALHLGSLAEVQPLMVTQLLFALPLGLVRTHLRMARGAWWAVASICAGLALLLTVQGRLPAHAPLDEYRLALTILAIIALAATLTVFSRGRRPAMRAAMLGVGAGLFFALSALLMKQATDETLNEGIATTATHWFAYALCGVTMASLVFGQMAFAVGPLAPTVTAMNITNPTVSYTLAVLVFGVPAPDTPGVITGVTVAALLVVGGVVLLARSPALPRPTRRLPDVSRHDAPAPMPPS</sequence>
<dbReference type="SUPFAM" id="SSF103481">
    <property type="entry name" value="Multidrug resistance efflux transporter EmrE"/>
    <property type="match status" value="1"/>
</dbReference>
<keyword evidence="2" id="KW-0472">Membrane</keyword>
<dbReference type="RefSeq" id="WP_011437287.1">
    <property type="nucleotide sequence ID" value="NC_007777.1"/>
</dbReference>
<keyword evidence="2" id="KW-1133">Transmembrane helix</keyword>
<dbReference type="eggNOG" id="COG0697">
    <property type="taxonomic scope" value="Bacteria"/>
</dbReference>
<dbReference type="OrthoDB" id="4571836at2"/>
<feature type="region of interest" description="Disordered" evidence="1">
    <location>
        <begin position="290"/>
        <end position="309"/>
    </location>
</feature>
<dbReference type="AlphaFoldDB" id="Q2J8Y4"/>
<feature type="transmembrane region" description="Helical" evidence="2">
    <location>
        <begin position="139"/>
        <end position="158"/>
    </location>
</feature>
<dbReference type="EMBL" id="CP000249">
    <property type="protein sequence ID" value="ABD12258.1"/>
    <property type="molecule type" value="Genomic_DNA"/>
</dbReference>
<feature type="chain" id="PRO_5041198878" evidence="3">
    <location>
        <begin position="23"/>
        <end position="309"/>
    </location>
</feature>
<dbReference type="PANTHER" id="PTHR40761:SF1">
    <property type="entry name" value="CONSERVED INTEGRAL MEMBRANE ALANINE VALINE AND LEUCINE RICH PROTEIN-RELATED"/>
    <property type="match status" value="1"/>
</dbReference>
<dbReference type="STRING" id="106370.Francci3_2900"/>
<evidence type="ECO:0000256" key="2">
    <source>
        <dbReference type="SAM" id="Phobius"/>
    </source>
</evidence>
<feature type="transmembrane region" description="Helical" evidence="2">
    <location>
        <begin position="108"/>
        <end position="127"/>
    </location>
</feature>
<feature type="transmembrane region" description="Helical" evidence="2">
    <location>
        <begin position="205"/>
        <end position="227"/>
    </location>
</feature>
<reference evidence="4 5" key="1">
    <citation type="journal article" date="2007" name="Genome Res.">
        <title>Genome characteristics of facultatively symbiotic Frankia sp. strains reflect host range and host plant biogeography.</title>
        <authorList>
            <person name="Normand P."/>
            <person name="Lapierre P."/>
            <person name="Tisa L.S."/>
            <person name="Gogarten J.P."/>
            <person name="Alloisio N."/>
            <person name="Bagnarol E."/>
            <person name="Bassi C.A."/>
            <person name="Berry A.M."/>
            <person name="Bickhart D.M."/>
            <person name="Choisne N."/>
            <person name="Couloux A."/>
            <person name="Cournoyer B."/>
            <person name="Cruveiller S."/>
            <person name="Daubin V."/>
            <person name="Demange N."/>
            <person name="Francino M.P."/>
            <person name="Goltsman E."/>
            <person name="Huang Y."/>
            <person name="Kopp O.R."/>
            <person name="Labarre L."/>
            <person name="Lapidus A."/>
            <person name="Lavire C."/>
            <person name="Marechal J."/>
            <person name="Martinez M."/>
            <person name="Mastronunzio J.E."/>
            <person name="Mullin B.C."/>
            <person name="Niemann J."/>
            <person name="Pujic P."/>
            <person name="Rawnsley T."/>
            <person name="Rouy Z."/>
            <person name="Schenowitz C."/>
            <person name="Sellstedt A."/>
            <person name="Tavares F."/>
            <person name="Tomkins J.P."/>
            <person name="Vallenet D."/>
            <person name="Valverde C."/>
            <person name="Wall L.G."/>
            <person name="Wang Y."/>
            <person name="Medigue C."/>
            <person name="Benson D.R."/>
        </authorList>
    </citation>
    <scope>NUCLEOTIDE SEQUENCE [LARGE SCALE GENOMIC DNA]</scope>
    <source>
        <strain evidence="5">DSM 45818 / CECT 9043 / CcI3</strain>
    </source>
</reference>
<evidence type="ECO:0000313" key="5">
    <source>
        <dbReference type="Proteomes" id="UP000001937"/>
    </source>
</evidence>
<dbReference type="NCBIfam" id="NF038012">
    <property type="entry name" value="DMT_1"/>
    <property type="match status" value="1"/>
</dbReference>
<organism evidence="4 5">
    <name type="scientific">Frankia casuarinae (strain DSM 45818 / CECT 9043 / HFP020203 / CcI3)</name>
    <dbReference type="NCBI Taxonomy" id="106370"/>
    <lineage>
        <taxon>Bacteria</taxon>
        <taxon>Bacillati</taxon>
        <taxon>Actinomycetota</taxon>
        <taxon>Actinomycetes</taxon>
        <taxon>Frankiales</taxon>
        <taxon>Frankiaceae</taxon>
        <taxon>Frankia</taxon>
    </lineage>
</organism>
<keyword evidence="5" id="KW-1185">Reference proteome</keyword>
<feature type="transmembrane region" description="Helical" evidence="2">
    <location>
        <begin position="239"/>
        <end position="257"/>
    </location>
</feature>
<feature type="signal peptide" evidence="3">
    <location>
        <begin position="1"/>
        <end position="22"/>
    </location>
</feature>
<evidence type="ECO:0000256" key="3">
    <source>
        <dbReference type="SAM" id="SignalP"/>
    </source>
</evidence>
<gene>
    <name evidence="4" type="ordered locus">Francci3_2900</name>
</gene>
<accession>Q2J8Y4</accession>
<evidence type="ECO:0000256" key="1">
    <source>
        <dbReference type="SAM" id="MobiDB-lite"/>
    </source>
</evidence>
<keyword evidence="3" id="KW-0732">Signal</keyword>
<keyword evidence="2" id="KW-0812">Transmembrane</keyword>
<dbReference type="HOGENOM" id="CLU_070294_1_0_11"/>
<feature type="transmembrane region" description="Helical" evidence="2">
    <location>
        <begin position="165"/>
        <end position="185"/>
    </location>
</feature>
<protein>
    <submittedName>
        <fullName evidence="4">Integral membrane protein</fullName>
    </submittedName>
</protein>
<dbReference type="Proteomes" id="UP000001937">
    <property type="component" value="Chromosome"/>
</dbReference>
<dbReference type="InterPro" id="IPR037185">
    <property type="entry name" value="EmrE-like"/>
</dbReference>
<evidence type="ECO:0000313" key="4">
    <source>
        <dbReference type="EMBL" id="ABD12258.1"/>
    </source>
</evidence>
<feature type="transmembrane region" description="Helical" evidence="2">
    <location>
        <begin position="263"/>
        <end position="282"/>
    </location>
</feature>
<dbReference type="PANTHER" id="PTHR40761">
    <property type="entry name" value="CONSERVED INTEGRAL MEMBRANE ALANINE VALINE AND LEUCINE RICH PROTEIN-RELATED"/>
    <property type="match status" value="1"/>
</dbReference>
<accession>A0A1X1PYN6</accession>